<dbReference type="KEGG" id="ccas:EIB73_12205"/>
<dbReference type="AlphaFoldDB" id="A0A3G8XL32"/>
<organism evidence="1 2">
    <name type="scientific">Kaistella carnis</name>
    <dbReference type="NCBI Taxonomy" id="1241979"/>
    <lineage>
        <taxon>Bacteria</taxon>
        <taxon>Pseudomonadati</taxon>
        <taxon>Bacteroidota</taxon>
        <taxon>Flavobacteriia</taxon>
        <taxon>Flavobacteriales</taxon>
        <taxon>Weeksellaceae</taxon>
        <taxon>Chryseobacterium group</taxon>
        <taxon>Kaistella</taxon>
    </lineage>
</organism>
<evidence type="ECO:0000313" key="2">
    <source>
        <dbReference type="Proteomes" id="UP000270185"/>
    </source>
</evidence>
<evidence type="ECO:0000313" key="1">
    <source>
        <dbReference type="EMBL" id="AZI33902.1"/>
    </source>
</evidence>
<name>A0A3G8XL32_9FLAO</name>
<protein>
    <submittedName>
        <fullName evidence="1">Uncharacterized protein</fullName>
    </submittedName>
</protein>
<accession>A0A3G8XL32</accession>
<keyword evidence="2" id="KW-1185">Reference proteome</keyword>
<dbReference type="EMBL" id="CP034159">
    <property type="protein sequence ID" value="AZI33902.1"/>
    <property type="molecule type" value="Genomic_DNA"/>
</dbReference>
<dbReference type="RefSeq" id="WP_125025539.1">
    <property type="nucleotide sequence ID" value="NZ_CP034159.1"/>
</dbReference>
<sequence>MKLHAKIIESAIPKRDDAASSIIIQFVDDKEGQNFEVFCPDFDPYYTKIRKWDIWELSIKWKSEIFIDPKTKVKSYFTHLICTKASPVFQMDKS</sequence>
<reference evidence="2" key="1">
    <citation type="submission" date="2018-11" db="EMBL/GenBank/DDBJ databases">
        <title>Proposal to divide the Flavobacteriaceae and reorganize its genera based on Amino Acid Identity values calculated from whole genome sequences.</title>
        <authorList>
            <person name="Nicholson A.C."/>
            <person name="Gulvik C.A."/>
            <person name="Whitney A.M."/>
            <person name="Humrighouse B.W."/>
            <person name="Bell M."/>
            <person name="Holmes B."/>
            <person name="Steigerwalt A.G."/>
            <person name="Villarma A."/>
            <person name="Sheth M."/>
            <person name="Batra D."/>
            <person name="Pryor J."/>
            <person name="Bernardet J.-F."/>
            <person name="Hugo C."/>
            <person name="Kampfer P."/>
            <person name="Newman J.D."/>
            <person name="McQuiston J.R."/>
        </authorList>
    </citation>
    <scope>NUCLEOTIDE SEQUENCE [LARGE SCALE GENOMIC DNA]</scope>
    <source>
        <strain evidence="2">G0081</strain>
    </source>
</reference>
<gene>
    <name evidence="1" type="ORF">EIB73_12205</name>
</gene>
<dbReference type="OrthoDB" id="1264964at2"/>
<dbReference type="Proteomes" id="UP000270185">
    <property type="component" value="Chromosome"/>
</dbReference>
<proteinExistence type="predicted"/>